<gene>
    <name evidence="1" type="ORF">OTI717_LOCUS34396</name>
</gene>
<accession>A0A819VEH6</accession>
<dbReference type="EMBL" id="CAJOAX010012206">
    <property type="protein sequence ID" value="CAF4107955.1"/>
    <property type="molecule type" value="Genomic_DNA"/>
</dbReference>
<sequence length="324" mass="36744">MSTAVFQYTGDRDTAGCKHCGLEAFNWTVDMNPFTIHSEQSPHCSYVRSMKPSSLSVVLESSSSSTAINQNTLISDEQENHPQLRKIDLKSRLNNLFEPDSLQQCRRNTFCQWPHREALSSECMVQAGFFRYDTNDRIICPHCDLTCEKWTPYVDNPKEVHKALSPTCLYVTEKLRLAEPPPIINGNISLMATIASSPVHAPNNTNSPLISTFARPVAQNQSNSVVHRPAGSAPTCPVDNSLSIDELIQENTASTENQFDVNKFCCKDLLGHWDPDDNPTIENDRWFPHWRNGKQLYGDQLYHKLLETNRAHQLRANSRRLSEK</sequence>
<dbReference type="AlphaFoldDB" id="A0A819VEH6"/>
<dbReference type="Pfam" id="PF00653">
    <property type="entry name" value="BIR"/>
    <property type="match status" value="2"/>
</dbReference>
<dbReference type="SUPFAM" id="SSF57924">
    <property type="entry name" value="Inhibitor of apoptosis (IAP) repeat"/>
    <property type="match status" value="2"/>
</dbReference>
<dbReference type="GO" id="GO:0005634">
    <property type="term" value="C:nucleus"/>
    <property type="evidence" value="ECO:0007669"/>
    <property type="project" value="TreeGrafter"/>
</dbReference>
<dbReference type="PROSITE" id="PS50143">
    <property type="entry name" value="BIR_REPEAT_2"/>
    <property type="match status" value="2"/>
</dbReference>
<evidence type="ECO:0000313" key="2">
    <source>
        <dbReference type="Proteomes" id="UP000663823"/>
    </source>
</evidence>
<name>A0A819VEH6_9BILA</name>
<dbReference type="InterPro" id="IPR001370">
    <property type="entry name" value="BIR_rpt"/>
</dbReference>
<dbReference type="SMART" id="SM00238">
    <property type="entry name" value="BIR"/>
    <property type="match status" value="1"/>
</dbReference>
<dbReference type="GO" id="GO:0005737">
    <property type="term" value="C:cytoplasm"/>
    <property type="evidence" value="ECO:0007669"/>
    <property type="project" value="TreeGrafter"/>
</dbReference>
<dbReference type="CDD" id="cd00022">
    <property type="entry name" value="BIR"/>
    <property type="match status" value="1"/>
</dbReference>
<dbReference type="InterPro" id="IPR050784">
    <property type="entry name" value="IAP"/>
</dbReference>
<organism evidence="1 2">
    <name type="scientific">Rotaria sordida</name>
    <dbReference type="NCBI Taxonomy" id="392033"/>
    <lineage>
        <taxon>Eukaryota</taxon>
        <taxon>Metazoa</taxon>
        <taxon>Spiralia</taxon>
        <taxon>Gnathifera</taxon>
        <taxon>Rotifera</taxon>
        <taxon>Eurotatoria</taxon>
        <taxon>Bdelloidea</taxon>
        <taxon>Philodinida</taxon>
        <taxon>Philodinidae</taxon>
        <taxon>Rotaria</taxon>
    </lineage>
</organism>
<protein>
    <submittedName>
        <fullName evidence="1">Uncharacterized protein</fullName>
    </submittedName>
</protein>
<comment type="caution">
    <text evidence="1">The sequence shown here is derived from an EMBL/GenBank/DDBJ whole genome shotgun (WGS) entry which is preliminary data.</text>
</comment>
<dbReference type="Gene3D" id="1.10.1170.10">
    <property type="entry name" value="Inhibitor Of Apoptosis Protein (2mihbC-IAP-1), Chain A"/>
    <property type="match status" value="2"/>
</dbReference>
<dbReference type="PANTHER" id="PTHR10044">
    <property type="entry name" value="INHIBITOR OF APOPTOSIS"/>
    <property type="match status" value="1"/>
</dbReference>
<feature type="non-terminal residue" evidence="1">
    <location>
        <position position="1"/>
    </location>
</feature>
<proteinExistence type="predicted"/>
<dbReference type="Proteomes" id="UP000663823">
    <property type="component" value="Unassembled WGS sequence"/>
</dbReference>
<dbReference type="PANTHER" id="PTHR10044:SF139">
    <property type="entry name" value="DEATH-ASSOCIATED INHIBITOR OF APOPTOSIS 2"/>
    <property type="match status" value="1"/>
</dbReference>
<evidence type="ECO:0000313" key="1">
    <source>
        <dbReference type="EMBL" id="CAF4107955.1"/>
    </source>
</evidence>
<reference evidence="1" key="1">
    <citation type="submission" date="2021-02" db="EMBL/GenBank/DDBJ databases">
        <authorList>
            <person name="Nowell W R."/>
        </authorList>
    </citation>
    <scope>NUCLEOTIDE SEQUENCE</scope>
</reference>